<reference evidence="2 3" key="1">
    <citation type="submission" date="2019-04" db="EMBL/GenBank/DDBJ databases">
        <authorList>
            <person name="Liu A."/>
        </authorList>
    </citation>
    <scope>NUCLEOTIDE SEQUENCE [LARGE SCALE GENOMIC DNA]</scope>
    <source>
        <strain evidence="2 3">RZ03</strain>
    </source>
</reference>
<protein>
    <submittedName>
        <fullName evidence="2">GNAT family N-acetyltransferase</fullName>
    </submittedName>
</protein>
<dbReference type="RefSeq" id="WP_135875652.1">
    <property type="nucleotide sequence ID" value="NZ_SRSO01000004.1"/>
</dbReference>
<feature type="domain" description="BioF2-like acetyltransferase" evidence="1">
    <location>
        <begin position="112"/>
        <end position="252"/>
    </location>
</feature>
<comment type="caution">
    <text evidence="2">The sequence shown here is derived from an EMBL/GenBank/DDBJ whole genome shotgun (WGS) entry which is preliminary data.</text>
</comment>
<dbReference type="Proteomes" id="UP000307602">
    <property type="component" value="Unassembled WGS sequence"/>
</dbReference>
<accession>A0A4S1E094</accession>
<dbReference type="OrthoDB" id="1422531at2"/>
<sequence length="409" mass="48902">MNLLKSLNYNFTQDFFEKNVFNNLYNGVYNKINDQNYINSNSSLEKESLDNIYLIEFVPSFFELKLNNKELPLSVFKYKYFKGFMCDLSKASNVKEYMIKQLGKSGNKLVIRRLKRLETCFDISYKVYCGDIEEAKCAEIIERLRLMIEKRFVQRGDVHSSLKNWDYYKKATYNMILDKKACLFVIYSNNIPISISLDYLYENIFESAISSYEIDYSKFGLGNIIILKKMEWCFDNGYHVFNMRYGDYPYKRYWCNTVFDYTSHVIFNKKSLSKTFKAFLIKKVNQAMGYIIMNKERFVILTKLKSLLRNKNKHVDDTKNNSTDLVFEEIEDYNHLKGSKRDIIDLTKDKYAFLRKYVYDFQYLQSARYDNISIYEIKDNDNKIYQIENDKVNKFFSIKPNILLETITK</sequence>
<organism evidence="2 3">
    <name type="scientific">Flavivirga rizhaonensis</name>
    <dbReference type="NCBI Taxonomy" id="2559571"/>
    <lineage>
        <taxon>Bacteria</taxon>
        <taxon>Pseudomonadati</taxon>
        <taxon>Bacteroidota</taxon>
        <taxon>Flavobacteriia</taxon>
        <taxon>Flavobacteriales</taxon>
        <taxon>Flavobacteriaceae</taxon>
        <taxon>Flavivirga</taxon>
    </lineage>
</organism>
<dbReference type="AlphaFoldDB" id="A0A4S1E094"/>
<dbReference type="Pfam" id="PF13480">
    <property type="entry name" value="Acetyltransf_6"/>
    <property type="match status" value="1"/>
</dbReference>
<dbReference type="SUPFAM" id="SSF55729">
    <property type="entry name" value="Acyl-CoA N-acyltransferases (Nat)"/>
    <property type="match status" value="1"/>
</dbReference>
<proteinExistence type="predicted"/>
<dbReference type="InterPro" id="IPR016181">
    <property type="entry name" value="Acyl_CoA_acyltransferase"/>
</dbReference>
<dbReference type="InterPro" id="IPR038740">
    <property type="entry name" value="BioF2-like_GNAT_dom"/>
</dbReference>
<evidence type="ECO:0000259" key="1">
    <source>
        <dbReference type="Pfam" id="PF13480"/>
    </source>
</evidence>
<evidence type="ECO:0000313" key="2">
    <source>
        <dbReference type="EMBL" id="TGV03920.1"/>
    </source>
</evidence>
<keyword evidence="2" id="KW-0808">Transferase</keyword>
<evidence type="ECO:0000313" key="3">
    <source>
        <dbReference type="Proteomes" id="UP000307602"/>
    </source>
</evidence>
<name>A0A4S1E094_9FLAO</name>
<gene>
    <name evidence="2" type="ORF">EM932_03765</name>
</gene>
<dbReference type="GO" id="GO:0016740">
    <property type="term" value="F:transferase activity"/>
    <property type="evidence" value="ECO:0007669"/>
    <property type="project" value="UniProtKB-KW"/>
</dbReference>
<dbReference type="EMBL" id="SRSO01000004">
    <property type="protein sequence ID" value="TGV03920.1"/>
    <property type="molecule type" value="Genomic_DNA"/>
</dbReference>
<keyword evidence="3" id="KW-1185">Reference proteome</keyword>